<gene>
    <name evidence="2" type="ORF">MNBD_GAMMA26-1353</name>
</gene>
<dbReference type="SUPFAM" id="SSF56281">
    <property type="entry name" value="Metallo-hydrolase/oxidoreductase"/>
    <property type="match status" value="1"/>
</dbReference>
<dbReference type="InterPro" id="IPR052533">
    <property type="entry name" value="WalJ/YycJ-like"/>
</dbReference>
<evidence type="ECO:0000313" key="2">
    <source>
        <dbReference type="EMBL" id="VAX11155.1"/>
    </source>
</evidence>
<dbReference type="PANTHER" id="PTHR47619:SF1">
    <property type="entry name" value="EXODEOXYRIBONUCLEASE WALJ"/>
    <property type="match status" value="1"/>
</dbReference>
<protein>
    <submittedName>
        <fullName evidence="2">Metal-dependent hydrolases of the beta-lactamase superfamily I</fullName>
    </submittedName>
</protein>
<dbReference type="InterPro" id="IPR001279">
    <property type="entry name" value="Metallo-B-lactamas"/>
</dbReference>
<reference evidence="2" key="1">
    <citation type="submission" date="2018-06" db="EMBL/GenBank/DDBJ databases">
        <authorList>
            <person name="Zhirakovskaya E."/>
        </authorList>
    </citation>
    <scope>NUCLEOTIDE SEQUENCE</scope>
</reference>
<organism evidence="2">
    <name type="scientific">hydrothermal vent metagenome</name>
    <dbReference type="NCBI Taxonomy" id="652676"/>
    <lineage>
        <taxon>unclassified sequences</taxon>
        <taxon>metagenomes</taxon>
        <taxon>ecological metagenomes</taxon>
    </lineage>
</organism>
<name>A0A3B1BXN4_9ZZZZ</name>
<dbReference type="GO" id="GO:0016787">
    <property type="term" value="F:hydrolase activity"/>
    <property type="evidence" value="ECO:0007669"/>
    <property type="project" value="UniProtKB-KW"/>
</dbReference>
<dbReference type="EMBL" id="UOFX01000081">
    <property type="protein sequence ID" value="VAX11155.1"/>
    <property type="molecule type" value="Genomic_DNA"/>
</dbReference>
<feature type="domain" description="Metallo-beta-lactamase" evidence="1">
    <location>
        <begin position="11"/>
        <end position="181"/>
    </location>
</feature>
<sequence>MRFASLGSGSRGNATLIEAGGTRLLVDCGFSAKETEKRLGELNVAADTLDAILVTHEHGDHIRGVGVMARRYRIPVWMTGGTLHSHRCGELPDSRSFTSHQAAFMIGAIQVTPFPVPHDARETVQFTFSSDGAKFGMLTDSGAVTPHVVELLQDCDALMLECNHDVKMLAFGPYPSVLQARVGGRLGHLNNRQAADLLRRVDHGRLRHLVAAHLSEKNNTPELVKEALLEVSHTIEERMVISGQDKTTGWLEV</sequence>
<keyword evidence="2" id="KW-0378">Hydrolase</keyword>
<proteinExistence type="predicted"/>
<dbReference type="InterPro" id="IPR036866">
    <property type="entry name" value="RibonucZ/Hydroxyglut_hydro"/>
</dbReference>
<evidence type="ECO:0000259" key="1">
    <source>
        <dbReference type="SMART" id="SM00849"/>
    </source>
</evidence>
<dbReference type="AlphaFoldDB" id="A0A3B1BXN4"/>
<dbReference type="Gene3D" id="3.60.15.10">
    <property type="entry name" value="Ribonuclease Z/Hydroxyacylglutathione hydrolase-like"/>
    <property type="match status" value="1"/>
</dbReference>
<dbReference type="PANTHER" id="PTHR47619">
    <property type="entry name" value="METALLO-HYDROLASE YYCJ-RELATED"/>
    <property type="match status" value="1"/>
</dbReference>
<accession>A0A3B1BXN4</accession>
<dbReference type="SMART" id="SM00849">
    <property type="entry name" value="Lactamase_B"/>
    <property type="match status" value="1"/>
</dbReference>
<dbReference type="Pfam" id="PF12706">
    <property type="entry name" value="Lactamase_B_2"/>
    <property type="match status" value="1"/>
</dbReference>